<dbReference type="Proteomes" id="UP000479335">
    <property type="component" value="Unassembled WGS sequence"/>
</dbReference>
<dbReference type="PANTHER" id="PTHR46623">
    <property type="entry name" value="CARBOXYMETHYLENEBUTENOLIDASE-RELATED"/>
    <property type="match status" value="1"/>
</dbReference>
<dbReference type="Pfam" id="PF01738">
    <property type="entry name" value="DLH"/>
    <property type="match status" value="1"/>
</dbReference>
<dbReference type="AlphaFoldDB" id="A0A6L8K2H5"/>
<comment type="caution">
    <text evidence="2">The sequence shown here is derived from an EMBL/GenBank/DDBJ whole genome shotgun (WGS) entry which is preliminary data.</text>
</comment>
<organism evidence="2 3">
    <name type="scientific">Duganella flavida</name>
    <dbReference type="NCBI Taxonomy" id="2692175"/>
    <lineage>
        <taxon>Bacteria</taxon>
        <taxon>Pseudomonadati</taxon>
        <taxon>Pseudomonadota</taxon>
        <taxon>Betaproteobacteria</taxon>
        <taxon>Burkholderiales</taxon>
        <taxon>Oxalobacteraceae</taxon>
        <taxon>Telluria group</taxon>
        <taxon>Duganella</taxon>
    </lineage>
</organism>
<proteinExistence type="predicted"/>
<dbReference type="GO" id="GO:0016787">
    <property type="term" value="F:hydrolase activity"/>
    <property type="evidence" value="ECO:0007669"/>
    <property type="project" value="InterPro"/>
</dbReference>
<dbReference type="Gene3D" id="3.40.50.1820">
    <property type="entry name" value="alpha/beta hydrolase"/>
    <property type="match status" value="1"/>
</dbReference>
<evidence type="ECO:0000313" key="2">
    <source>
        <dbReference type="EMBL" id="MYM21636.1"/>
    </source>
</evidence>
<dbReference type="PANTHER" id="PTHR46623:SF6">
    <property type="entry name" value="ALPHA_BETA-HYDROLASES SUPERFAMILY PROTEIN"/>
    <property type="match status" value="1"/>
</dbReference>
<dbReference type="SUPFAM" id="SSF53474">
    <property type="entry name" value="alpha/beta-Hydrolases"/>
    <property type="match status" value="1"/>
</dbReference>
<protein>
    <recommendedName>
        <fullName evidence="1">Dienelactone hydrolase domain-containing protein</fullName>
    </recommendedName>
</protein>
<feature type="domain" description="Dienelactone hydrolase" evidence="1">
    <location>
        <begin position="24"/>
        <end position="162"/>
    </location>
</feature>
<dbReference type="InterPro" id="IPR029058">
    <property type="entry name" value="AB_hydrolase_fold"/>
</dbReference>
<evidence type="ECO:0000259" key="1">
    <source>
        <dbReference type="Pfam" id="PF01738"/>
    </source>
</evidence>
<gene>
    <name evidence="2" type="ORF">GTP46_03105</name>
</gene>
<name>A0A6L8K2H5_9BURK</name>
<dbReference type="EMBL" id="WWCN01000002">
    <property type="protein sequence ID" value="MYM21636.1"/>
    <property type="molecule type" value="Genomic_DNA"/>
</dbReference>
<dbReference type="InterPro" id="IPR051049">
    <property type="entry name" value="Dienelactone_hydrolase-like"/>
</dbReference>
<evidence type="ECO:0000313" key="3">
    <source>
        <dbReference type="Proteomes" id="UP000479335"/>
    </source>
</evidence>
<sequence>MGDSVSAGLTAGTIQINVNGHELQVYCAQPEGKTRPPVVLVISEVAGAHEQVAEVVRRFARQGYLALAPELFSRRGDVVFRAPDAQVFAELDAVVTWAQANGGNGDKISITGFCWGGRIAWLYAVHNPAIKTGVAWYGGLAGDASVNFPRHPVHAAGAVSAPMDGWNRVLGWFKQAEVV</sequence>
<dbReference type="InterPro" id="IPR002925">
    <property type="entry name" value="Dienelactn_hydro"/>
</dbReference>
<keyword evidence="3" id="KW-1185">Reference proteome</keyword>
<reference evidence="2 3" key="1">
    <citation type="submission" date="2019-12" db="EMBL/GenBank/DDBJ databases">
        <title>Novel species isolated from a subtropical stream in China.</title>
        <authorList>
            <person name="Lu H."/>
        </authorList>
    </citation>
    <scope>NUCLEOTIDE SEQUENCE [LARGE SCALE GENOMIC DNA]</scope>
    <source>
        <strain evidence="2 3">FT135W</strain>
    </source>
</reference>
<dbReference type="RefSeq" id="WP_161005161.1">
    <property type="nucleotide sequence ID" value="NZ_WWCN01000002.1"/>
</dbReference>
<accession>A0A6L8K2H5</accession>